<dbReference type="RefSeq" id="WP_114897567.1">
    <property type="nucleotide sequence ID" value="NZ_CP031222.1"/>
</dbReference>
<dbReference type="Pfam" id="PF12697">
    <property type="entry name" value="Abhydrolase_6"/>
    <property type="match status" value="1"/>
</dbReference>
<dbReference type="EMBL" id="CP031222">
    <property type="protein sequence ID" value="AXI01455.1"/>
    <property type="molecule type" value="Genomic_DNA"/>
</dbReference>
<evidence type="ECO:0000313" key="2">
    <source>
        <dbReference type="EMBL" id="AXI01455.1"/>
    </source>
</evidence>
<feature type="domain" description="AB hydrolase-1" evidence="1">
    <location>
        <begin position="40"/>
        <end position="306"/>
    </location>
</feature>
<dbReference type="KEGG" id="mbah:HYN46_00185"/>
<evidence type="ECO:0000313" key="3">
    <source>
        <dbReference type="Proteomes" id="UP000253940"/>
    </source>
</evidence>
<dbReference type="Proteomes" id="UP000253940">
    <property type="component" value="Chromosome"/>
</dbReference>
<accession>A0A345P2E6</accession>
<evidence type="ECO:0000259" key="1">
    <source>
        <dbReference type="Pfam" id="PF12697"/>
    </source>
</evidence>
<keyword evidence="3" id="KW-1185">Reference proteome</keyword>
<dbReference type="GO" id="GO:0016787">
    <property type="term" value="F:hydrolase activity"/>
    <property type="evidence" value="ECO:0007669"/>
    <property type="project" value="UniProtKB-KW"/>
</dbReference>
<proteinExistence type="predicted"/>
<name>A0A345P2E6_9GAMM</name>
<dbReference type="Gene3D" id="3.40.50.1820">
    <property type="entry name" value="alpha/beta hydrolase"/>
    <property type="match status" value="1"/>
</dbReference>
<dbReference type="OrthoDB" id="9780744at2"/>
<dbReference type="InterPro" id="IPR050266">
    <property type="entry name" value="AB_hydrolase_sf"/>
</dbReference>
<dbReference type="PANTHER" id="PTHR43798">
    <property type="entry name" value="MONOACYLGLYCEROL LIPASE"/>
    <property type="match status" value="1"/>
</dbReference>
<dbReference type="SUPFAM" id="SSF53474">
    <property type="entry name" value="alpha/beta-Hydrolases"/>
    <property type="match status" value="1"/>
</dbReference>
<reference evidence="2 3" key="1">
    <citation type="submission" date="2018-07" db="EMBL/GenBank/DDBJ databases">
        <title>Genome sequencing of Moraxellaceae gen. HYN0046.</title>
        <authorList>
            <person name="Kim M."/>
            <person name="Yi H."/>
        </authorList>
    </citation>
    <scope>NUCLEOTIDE SEQUENCE [LARGE SCALE GENOMIC DNA]</scope>
    <source>
        <strain evidence="2 3">HYN0046</strain>
    </source>
</reference>
<dbReference type="InterPro" id="IPR029058">
    <property type="entry name" value="AB_hydrolase_fold"/>
</dbReference>
<organism evidence="2 3">
    <name type="scientific">Aquirhabdus parva</name>
    <dbReference type="NCBI Taxonomy" id="2283318"/>
    <lineage>
        <taxon>Bacteria</taxon>
        <taxon>Pseudomonadati</taxon>
        <taxon>Pseudomonadota</taxon>
        <taxon>Gammaproteobacteria</taxon>
        <taxon>Moraxellales</taxon>
        <taxon>Moraxellaceae</taxon>
        <taxon>Aquirhabdus</taxon>
    </lineage>
</organism>
<dbReference type="AlphaFoldDB" id="A0A345P2E6"/>
<gene>
    <name evidence="2" type="ORF">HYN46_00185</name>
</gene>
<protein>
    <submittedName>
        <fullName evidence="2">Alpha/beta hydrolase</fullName>
    </submittedName>
</protein>
<sequence>MPLTVLRSILNELNHTASVPLRDGHYLKVRVLGTTMGQSVLMLPGLGMSASYWLPFVARYAHQYRFYMPDLRGAGLSSHVPFNQADVFQNHMEDIQDLIAHYRLKDILLVGYSLGATTSMHLQRAGQFELVKRYLHIDQSPCIRNQDNWSYGLVGERQSELFQNMREAAELLSHYPLATYIGDIPAKFQGDIVDKIENIILALSGQTAKKPWYKLALLGLLPFSNKLPLTKIEDIQAYFAAYAGEGYDYRESLKDCTTPITQIVGMQSQLYDPRGQMQIAKYAKHVKVIPFERSGHAPLITEPVKFTRVLGEFLADTKAETAQIRISS</sequence>
<keyword evidence="2" id="KW-0378">Hydrolase</keyword>
<dbReference type="InterPro" id="IPR000073">
    <property type="entry name" value="AB_hydrolase_1"/>
</dbReference>